<dbReference type="Proteomes" id="UP000830401">
    <property type="component" value="Chromosome"/>
</dbReference>
<reference evidence="3" key="1">
    <citation type="submission" date="2022-04" db="EMBL/GenBank/DDBJ databases">
        <title>Hymenobacter sp. isolated from the air.</title>
        <authorList>
            <person name="Won M."/>
            <person name="Lee C.-M."/>
            <person name="Woen H.-Y."/>
            <person name="Kwon S.-W."/>
        </authorList>
    </citation>
    <scope>NUCLEOTIDE SEQUENCE</scope>
    <source>
        <strain evidence="3">5420S-77</strain>
    </source>
</reference>
<dbReference type="RefSeq" id="WP_245124589.1">
    <property type="nucleotide sequence ID" value="NZ_CP095061.1"/>
</dbReference>
<dbReference type="InterPro" id="IPR025645">
    <property type="entry name" value="DUF4349"/>
</dbReference>
<evidence type="ECO:0000256" key="1">
    <source>
        <dbReference type="SAM" id="Phobius"/>
    </source>
</evidence>
<protein>
    <submittedName>
        <fullName evidence="3">DUF4349 domain-containing protein</fullName>
    </submittedName>
</protein>
<evidence type="ECO:0000259" key="2">
    <source>
        <dbReference type="Pfam" id="PF14257"/>
    </source>
</evidence>
<keyword evidence="1" id="KW-0472">Membrane</keyword>
<dbReference type="Pfam" id="PF14257">
    <property type="entry name" value="DUF4349"/>
    <property type="match status" value="1"/>
</dbReference>
<feature type="domain" description="DUF4349" evidence="2">
    <location>
        <begin position="78"/>
        <end position="285"/>
    </location>
</feature>
<name>A0ABY4GAX1_9BACT</name>
<keyword evidence="1" id="KW-1133">Transmembrane helix</keyword>
<dbReference type="PROSITE" id="PS51257">
    <property type="entry name" value="PROKAR_LIPOPROTEIN"/>
    <property type="match status" value="1"/>
</dbReference>
<gene>
    <name evidence="3" type="ORF">MUN86_09480</name>
</gene>
<evidence type="ECO:0000313" key="3">
    <source>
        <dbReference type="EMBL" id="UOQ68054.1"/>
    </source>
</evidence>
<feature type="transmembrane region" description="Helical" evidence="1">
    <location>
        <begin position="260"/>
        <end position="285"/>
    </location>
</feature>
<accession>A0ABY4GAX1</accession>
<dbReference type="EMBL" id="CP095061">
    <property type="protein sequence ID" value="UOQ68054.1"/>
    <property type="molecule type" value="Genomic_DNA"/>
</dbReference>
<keyword evidence="4" id="KW-1185">Reference proteome</keyword>
<organism evidence="3 4">
    <name type="scientific">Hymenobacter volaticus</name>
    <dbReference type="NCBI Taxonomy" id="2932254"/>
    <lineage>
        <taxon>Bacteria</taxon>
        <taxon>Pseudomonadati</taxon>
        <taxon>Bacteroidota</taxon>
        <taxon>Cytophagia</taxon>
        <taxon>Cytophagales</taxon>
        <taxon>Hymenobacteraceae</taxon>
        <taxon>Hymenobacter</taxon>
    </lineage>
</organism>
<sequence>MRKTVWIPLFCLLLLVSCNKEQEALSEDKLLKENVLMDVPPMMESKSEEVEAQAIVSDESFQEIPSQVKVTAAPAATRKLIYHAEVRVKVEDLDRANARMDSLTRTYGAYVSDAAETRQDGERQHQMKIRVIPGRFQAMLGSLNGLGTLVSKSLSTDDVTAEHADVSARLGTKRALEQRYVALLSQAKKISDILEIEEKIGQVRGDIEATESRLKTLNDQVAYSTITLTYFQPIALTAPDAPVISFGSRLVQSFYDGWELLTGLVLALVTAWPLLLGGALGVWGLRAWRHRRRQRAAASA</sequence>
<proteinExistence type="predicted"/>
<evidence type="ECO:0000313" key="4">
    <source>
        <dbReference type="Proteomes" id="UP000830401"/>
    </source>
</evidence>
<keyword evidence="1" id="KW-0812">Transmembrane</keyword>